<dbReference type="InterPro" id="IPR021378">
    <property type="entry name" value="DUF3010"/>
</dbReference>
<dbReference type="Proteomes" id="UP000503483">
    <property type="component" value="Chromosome"/>
</dbReference>
<reference evidence="1 2" key="1">
    <citation type="submission" date="2019-08" db="EMBL/GenBank/DDBJ databases">
        <title>Complete genome sequence of Arcobacter acticola.</title>
        <authorList>
            <person name="Miller W."/>
        </authorList>
    </citation>
    <scope>NUCLEOTIDE SEQUENCE [LARGE SCALE GENOMIC DNA]</scope>
    <source>
        <strain evidence="1 2">KCTC 52212</strain>
    </source>
</reference>
<dbReference type="Pfam" id="PF11215">
    <property type="entry name" value="DUF3010"/>
    <property type="match status" value="1"/>
</dbReference>
<dbReference type="RefSeq" id="WP_172126661.1">
    <property type="nucleotide sequence ID" value="NZ_CP042652.1"/>
</dbReference>
<dbReference type="AlphaFoldDB" id="A0A6M8EIF5"/>
<keyword evidence="2" id="KW-1185">Reference proteome</keyword>
<protein>
    <submittedName>
        <fullName evidence="1">DUF3010 domain-containing protein</fullName>
    </submittedName>
</protein>
<evidence type="ECO:0000313" key="2">
    <source>
        <dbReference type="Proteomes" id="UP000503483"/>
    </source>
</evidence>
<accession>A0A6M8EIF5</accession>
<dbReference type="KEGG" id="paco:AACT_1961"/>
<evidence type="ECO:0000313" key="1">
    <source>
        <dbReference type="EMBL" id="QKE29106.1"/>
    </source>
</evidence>
<gene>
    <name evidence="1" type="ORF">AACT_1961</name>
</gene>
<proteinExistence type="predicted"/>
<dbReference type="EMBL" id="CP042652">
    <property type="protein sequence ID" value="QKE29106.1"/>
    <property type="molecule type" value="Genomic_DNA"/>
</dbReference>
<sequence>MKICAIDLKANNTILVVLEKNNEQIKYLDLRIKKIELEDDEIQENIITYSKAINDFLQENQIEQVLIKKRAKKGAFSGGANTFKVEAIIQLNSVCKVELISAQTINAFEKKNNIEFPRNLKKYQEQAYLAALAFLEKQ</sequence>
<name>A0A6M8EIF5_9BACT</name>
<organism evidence="1 2">
    <name type="scientific">Arcobacter acticola</name>
    <dbReference type="NCBI Taxonomy" id="1849015"/>
    <lineage>
        <taxon>Bacteria</taxon>
        <taxon>Pseudomonadati</taxon>
        <taxon>Campylobacterota</taxon>
        <taxon>Epsilonproteobacteria</taxon>
        <taxon>Campylobacterales</taxon>
        <taxon>Arcobacteraceae</taxon>
        <taxon>Arcobacter</taxon>
    </lineage>
</organism>